<dbReference type="GO" id="GO:0016477">
    <property type="term" value="P:cell migration"/>
    <property type="evidence" value="ECO:0007669"/>
    <property type="project" value="TreeGrafter"/>
</dbReference>
<comment type="similarity">
    <text evidence="2 13">Belongs to the glypican family.</text>
</comment>
<keyword evidence="6 15" id="KW-0732">Signal</keyword>
<comment type="subcellular location">
    <subcellularLocation>
        <location evidence="1">Cell membrane</location>
        <topology evidence="1">Lipid-anchor</topology>
        <topology evidence="1">GPI-anchor</topology>
        <orientation evidence="1">Extracellular side</orientation>
    </subcellularLocation>
</comment>
<accession>A0A9D4ALX0</accession>
<evidence type="ECO:0000256" key="12">
    <source>
        <dbReference type="ARBA" id="ARBA00023288"/>
    </source>
</evidence>
<keyword evidence="10" id="KW-0325">Glycoprotein</keyword>
<protein>
    <recommendedName>
        <fullName evidence="3">Glypican-3</fullName>
    </recommendedName>
</protein>
<evidence type="ECO:0000313" key="17">
    <source>
        <dbReference type="Proteomes" id="UP000827986"/>
    </source>
</evidence>
<dbReference type="InterPro" id="IPR001863">
    <property type="entry name" value="Glypican"/>
</dbReference>
<evidence type="ECO:0000256" key="11">
    <source>
        <dbReference type="ARBA" id="ARBA00023207"/>
    </source>
</evidence>
<dbReference type="GO" id="GO:1905475">
    <property type="term" value="P:regulation of protein localization to membrane"/>
    <property type="evidence" value="ECO:0007669"/>
    <property type="project" value="TreeGrafter"/>
</dbReference>
<evidence type="ECO:0000256" key="13">
    <source>
        <dbReference type="RuleBase" id="RU003518"/>
    </source>
</evidence>
<dbReference type="PANTHER" id="PTHR10822:SF4">
    <property type="entry name" value="GLYPICAN-3"/>
    <property type="match status" value="1"/>
</dbReference>
<proteinExistence type="inferred from homology"/>
<dbReference type="EMBL" id="JAHDVG010000488">
    <property type="protein sequence ID" value="KAH1165822.1"/>
    <property type="molecule type" value="Genomic_DNA"/>
</dbReference>
<evidence type="ECO:0000256" key="1">
    <source>
        <dbReference type="ARBA" id="ARBA00004471"/>
    </source>
</evidence>
<keyword evidence="4" id="KW-1003">Cell membrane</keyword>
<evidence type="ECO:0000256" key="6">
    <source>
        <dbReference type="ARBA" id="ARBA00022729"/>
    </source>
</evidence>
<keyword evidence="12 14" id="KW-0449">Lipoprotein</keyword>
<keyword evidence="5 14" id="KW-0336">GPI-anchor</keyword>
<evidence type="ECO:0000256" key="5">
    <source>
        <dbReference type="ARBA" id="ARBA00022622"/>
    </source>
</evidence>
<dbReference type="GO" id="GO:0098552">
    <property type="term" value="C:side of membrane"/>
    <property type="evidence" value="ECO:0007669"/>
    <property type="project" value="UniProtKB-KW"/>
</dbReference>
<evidence type="ECO:0000256" key="8">
    <source>
        <dbReference type="ARBA" id="ARBA00023136"/>
    </source>
</evidence>
<evidence type="ECO:0000256" key="15">
    <source>
        <dbReference type="SAM" id="SignalP"/>
    </source>
</evidence>
<reference evidence="16" key="1">
    <citation type="submission" date="2021-09" db="EMBL/GenBank/DDBJ databases">
        <title>The genome of Mauremys mutica provides insights into the evolution of semi-aquatic lifestyle.</title>
        <authorList>
            <person name="Gong S."/>
            <person name="Gao Y."/>
        </authorList>
    </citation>
    <scope>NUCLEOTIDE SEQUENCE</scope>
    <source>
        <strain evidence="16">MM-2020</strain>
        <tissue evidence="16">Muscle</tissue>
    </source>
</reference>
<evidence type="ECO:0000256" key="10">
    <source>
        <dbReference type="ARBA" id="ARBA00023180"/>
    </source>
</evidence>
<dbReference type="PANTHER" id="PTHR10822">
    <property type="entry name" value="GLYPICAN"/>
    <property type="match status" value="1"/>
</dbReference>
<dbReference type="Pfam" id="PF01153">
    <property type="entry name" value="Glypican"/>
    <property type="match status" value="1"/>
</dbReference>
<evidence type="ECO:0000256" key="4">
    <source>
        <dbReference type="ARBA" id="ARBA00022475"/>
    </source>
</evidence>
<dbReference type="GO" id="GO:0005886">
    <property type="term" value="C:plasma membrane"/>
    <property type="evidence" value="ECO:0007669"/>
    <property type="project" value="UniProtKB-SubCell"/>
</dbReference>
<dbReference type="GO" id="GO:0090263">
    <property type="term" value="P:positive regulation of canonical Wnt signaling pathway"/>
    <property type="evidence" value="ECO:0007669"/>
    <property type="project" value="TreeGrafter"/>
</dbReference>
<keyword evidence="8 14" id="KW-0472">Membrane</keyword>
<dbReference type="Proteomes" id="UP000827986">
    <property type="component" value="Unassembled WGS sequence"/>
</dbReference>
<gene>
    <name evidence="16" type="ORF">KIL84_023381</name>
</gene>
<feature type="signal peptide" evidence="15">
    <location>
        <begin position="1"/>
        <end position="20"/>
    </location>
</feature>
<feature type="chain" id="PRO_5039621179" description="Glypican-3" evidence="15">
    <location>
        <begin position="21"/>
        <end position="194"/>
    </location>
</feature>
<evidence type="ECO:0000256" key="7">
    <source>
        <dbReference type="ARBA" id="ARBA00022974"/>
    </source>
</evidence>
<name>A0A9D4ALX0_9SAUR</name>
<comment type="function">
    <text evidence="14">Cell surface proteoglycan.</text>
</comment>
<dbReference type="GO" id="GO:0005576">
    <property type="term" value="C:extracellular region"/>
    <property type="evidence" value="ECO:0007669"/>
    <property type="project" value="TreeGrafter"/>
</dbReference>
<evidence type="ECO:0000313" key="16">
    <source>
        <dbReference type="EMBL" id="KAH1165822.1"/>
    </source>
</evidence>
<evidence type="ECO:0000256" key="9">
    <source>
        <dbReference type="ARBA" id="ARBA00023157"/>
    </source>
</evidence>
<organism evidence="16 17">
    <name type="scientific">Mauremys mutica</name>
    <name type="common">yellowpond turtle</name>
    <dbReference type="NCBI Taxonomy" id="74926"/>
    <lineage>
        <taxon>Eukaryota</taxon>
        <taxon>Metazoa</taxon>
        <taxon>Chordata</taxon>
        <taxon>Craniata</taxon>
        <taxon>Vertebrata</taxon>
        <taxon>Euteleostomi</taxon>
        <taxon>Archelosauria</taxon>
        <taxon>Testudinata</taxon>
        <taxon>Testudines</taxon>
        <taxon>Cryptodira</taxon>
        <taxon>Durocryptodira</taxon>
        <taxon>Testudinoidea</taxon>
        <taxon>Geoemydidae</taxon>
        <taxon>Geoemydinae</taxon>
        <taxon>Mauremys</taxon>
    </lineage>
</organism>
<evidence type="ECO:0000256" key="2">
    <source>
        <dbReference type="ARBA" id="ARBA00010260"/>
    </source>
</evidence>
<comment type="caution">
    <text evidence="16">The sequence shown here is derived from an EMBL/GenBank/DDBJ whole genome shotgun (WGS) entry which is preliminary data.</text>
</comment>
<dbReference type="GO" id="GO:0009986">
    <property type="term" value="C:cell surface"/>
    <property type="evidence" value="ECO:0007669"/>
    <property type="project" value="TreeGrafter"/>
</dbReference>
<keyword evidence="7 14" id="KW-0654">Proteoglycan</keyword>
<keyword evidence="9" id="KW-1015">Disulfide bond</keyword>
<dbReference type="AlphaFoldDB" id="A0A9D4ALX0"/>
<evidence type="ECO:0000256" key="3">
    <source>
        <dbReference type="ARBA" id="ARBA00014712"/>
    </source>
</evidence>
<keyword evidence="11 14" id="KW-0357">Heparan sulfate</keyword>
<sequence>MAGGALRLALLAALCLRGWGQPDATCQRVRAAFQLLQPGAKGVPESPVAGADLQVCVPKGSTCCSRKMEEKYQATARLTMEQLLQSASIELKFLIIQNAAVFQDYLNNLSGNYICDHVDQILPQAKSKQLIDILRKLHAIQQQRELAKVKRVIEKGPCHFEAFRGRSKTSARVLCVRVARRLYVRQSRFETNAK</sequence>
<keyword evidence="17" id="KW-1185">Reference proteome</keyword>
<evidence type="ECO:0000256" key="14">
    <source>
        <dbReference type="RuleBase" id="RU003519"/>
    </source>
</evidence>